<dbReference type="GO" id="GO:0008168">
    <property type="term" value="F:methyltransferase activity"/>
    <property type="evidence" value="ECO:0007669"/>
    <property type="project" value="InterPro"/>
</dbReference>
<evidence type="ECO:0000313" key="5">
    <source>
        <dbReference type="Proteomes" id="UP000663832"/>
    </source>
</evidence>
<keyword evidence="2" id="KW-0460">Magnesium</keyword>
<keyword evidence="5" id="KW-1185">Reference proteome</keyword>
<dbReference type="Gene3D" id="3.40.50.150">
    <property type="entry name" value="Vaccinia Virus protein VP39"/>
    <property type="match status" value="1"/>
</dbReference>
<evidence type="ECO:0000256" key="2">
    <source>
        <dbReference type="ARBA" id="ARBA00022842"/>
    </source>
</evidence>
<dbReference type="InterPro" id="IPR042086">
    <property type="entry name" value="MeTrfase_capping"/>
</dbReference>
<dbReference type="SUPFAM" id="SSF53335">
    <property type="entry name" value="S-adenosyl-L-methionine-dependent methyltransferases"/>
    <property type="match status" value="1"/>
</dbReference>
<dbReference type="Proteomes" id="UP000663877">
    <property type="component" value="Unassembled WGS sequence"/>
</dbReference>
<dbReference type="InterPro" id="IPR029063">
    <property type="entry name" value="SAM-dependent_MTases_sf"/>
</dbReference>
<evidence type="ECO:0000313" key="3">
    <source>
        <dbReference type="EMBL" id="CAF1089786.1"/>
    </source>
</evidence>
<dbReference type="EMBL" id="CAJNOM010000251">
    <property type="protein sequence ID" value="CAF1285207.1"/>
    <property type="molecule type" value="Genomic_DNA"/>
</dbReference>
<dbReference type="InterPro" id="IPR005299">
    <property type="entry name" value="MeTrfase_7"/>
</dbReference>
<accession>A0A814NB50</accession>
<dbReference type="EMBL" id="CAJNOI010000119">
    <property type="protein sequence ID" value="CAF1089786.1"/>
    <property type="molecule type" value="Genomic_DNA"/>
</dbReference>
<keyword evidence="1" id="KW-0479">Metal-binding</keyword>
<dbReference type="Proteomes" id="UP000663832">
    <property type="component" value="Unassembled WGS sequence"/>
</dbReference>
<dbReference type="Gene3D" id="1.10.1200.270">
    <property type="entry name" value="Methyltransferase, alpha-helical capping domain"/>
    <property type="match status" value="1"/>
</dbReference>
<dbReference type="OrthoDB" id="1890922at2759"/>
<proteinExistence type="predicted"/>
<sequence>MNDIQRLFCCCGCLRLKQNNQIAHHNFDDPTTFYIYLGIDSLNISTSTSLIIADFGSSYGKYSIQTMKIIIEYLKKTKKFLGIPLIIHNDIITNNWTKFFQVLIDDNSYYGLATGRSFYEQCLPTNSLSIGYSSASLHYLSKKPCNIHNHCYFQFANDNERKLFQHQSKLDFNLFIEHRSHELISGGILILNIPSINEKGEMGFNHYFDLIYKCVQLISRLTTNELLDFTIPFYLRSLSECIDMELFHRCSLKLIKVELVCLKSLIFHQYRNHEITHTHLAKSLTMLMQSGTELALKQSLQINRRSNQEIDEIIKQFWHLYEQTINNEVFENDINTYATYLILKKE</sequence>
<organism evidence="3 6">
    <name type="scientific">Adineta steineri</name>
    <dbReference type="NCBI Taxonomy" id="433720"/>
    <lineage>
        <taxon>Eukaryota</taxon>
        <taxon>Metazoa</taxon>
        <taxon>Spiralia</taxon>
        <taxon>Gnathifera</taxon>
        <taxon>Rotifera</taxon>
        <taxon>Eurotatoria</taxon>
        <taxon>Bdelloidea</taxon>
        <taxon>Adinetida</taxon>
        <taxon>Adinetidae</taxon>
        <taxon>Adineta</taxon>
    </lineage>
</organism>
<evidence type="ECO:0000256" key="1">
    <source>
        <dbReference type="ARBA" id="ARBA00022723"/>
    </source>
</evidence>
<protein>
    <submittedName>
        <fullName evidence="3">Uncharacterized protein</fullName>
    </submittedName>
</protein>
<dbReference type="Pfam" id="PF03492">
    <property type="entry name" value="Methyltransf_7"/>
    <property type="match status" value="1"/>
</dbReference>
<name>A0A814NB50_9BILA</name>
<gene>
    <name evidence="3" type="ORF">BJG266_LOCUS20741</name>
    <name evidence="4" type="ORF">QVE165_LOCUS30373</name>
</gene>
<dbReference type="AlphaFoldDB" id="A0A814NB50"/>
<reference evidence="3" key="1">
    <citation type="submission" date="2021-02" db="EMBL/GenBank/DDBJ databases">
        <authorList>
            <person name="Nowell W R."/>
        </authorList>
    </citation>
    <scope>NUCLEOTIDE SEQUENCE</scope>
</reference>
<evidence type="ECO:0000313" key="4">
    <source>
        <dbReference type="EMBL" id="CAF1285207.1"/>
    </source>
</evidence>
<dbReference type="PANTHER" id="PTHR31009">
    <property type="entry name" value="S-ADENOSYL-L-METHIONINE:CARBOXYL METHYLTRANSFERASE FAMILY PROTEIN"/>
    <property type="match status" value="1"/>
</dbReference>
<dbReference type="GO" id="GO:0046872">
    <property type="term" value="F:metal ion binding"/>
    <property type="evidence" value="ECO:0007669"/>
    <property type="project" value="UniProtKB-KW"/>
</dbReference>
<comment type="caution">
    <text evidence="3">The sequence shown here is derived from an EMBL/GenBank/DDBJ whole genome shotgun (WGS) entry which is preliminary data.</text>
</comment>
<evidence type="ECO:0000313" key="6">
    <source>
        <dbReference type="Proteomes" id="UP000663877"/>
    </source>
</evidence>